<dbReference type="PANTHER" id="PTHR43401:SF2">
    <property type="entry name" value="L-THREONINE 3-DEHYDROGENASE"/>
    <property type="match status" value="1"/>
</dbReference>
<name>A0A0P0Z4H9_9HYPH</name>
<dbReference type="SUPFAM" id="SSF50129">
    <property type="entry name" value="GroES-like"/>
    <property type="match status" value="1"/>
</dbReference>
<proteinExistence type="predicted"/>
<dbReference type="InterPro" id="IPR050129">
    <property type="entry name" value="Zn_alcohol_dh"/>
</dbReference>
<accession>A0A0P0Z4H9</accession>
<dbReference type="EMBL" id="LC066377">
    <property type="protein sequence ID" value="BAT28846.1"/>
    <property type="molecule type" value="Genomic_DNA"/>
</dbReference>
<dbReference type="InterPro" id="IPR036291">
    <property type="entry name" value="NAD(P)-bd_dom_sf"/>
</dbReference>
<dbReference type="GO" id="GO:0016491">
    <property type="term" value="F:oxidoreductase activity"/>
    <property type="evidence" value="ECO:0007669"/>
    <property type="project" value="UniProtKB-KW"/>
</dbReference>
<dbReference type="Gene3D" id="3.40.50.720">
    <property type="entry name" value="NAD(P)-binding Rossmann-like Domain"/>
    <property type="match status" value="1"/>
</dbReference>
<dbReference type="Pfam" id="PF08240">
    <property type="entry name" value="ADH_N"/>
    <property type="match status" value="1"/>
</dbReference>
<dbReference type="AlphaFoldDB" id="A0A0P0Z4H9"/>
<evidence type="ECO:0000259" key="2">
    <source>
        <dbReference type="Pfam" id="PF08240"/>
    </source>
</evidence>
<reference evidence="3" key="1">
    <citation type="journal article" date="2015" name="Proc. Natl. Acad. Sci. U.S.A.">
        <title>Bacterial clade with the ribosomal RNA operon on a small plasmid rather than the chromosome.</title>
        <authorList>
            <person name="Anda M."/>
            <person name="Ohtsubo Y."/>
            <person name="Okubo T."/>
            <person name="Sugawara M."/>
            <person name="Nagata Y."/>
            <person name="Tsuda M."/>
            <person name="Minamisawa K."/>
            <person name="Mitsui H."/>
        </authorList>
    </citation>
    <scope>NUCLEOTIDE SEQUENCE</scope>
    <source>
        <strain evidence="3">JCM 14755</strain>
    </source>
</reference>
<evidence type="ECO:0000313" key="3">
    <source>
        <dbReference type="EMBL" id="BAT28846.1"/>
    </source>
</evidence>
<dbReference type="InterPro" id="IPR013154">
    <property type="entry name" value="ADH-like_N"/>
</dbReference>
<organism evidence="3">
    <name type="scientific">Aureimonas frigidaquae</name>
    <dbReference type="NCBI Taxonomy" id="424757"/>
    <lineage>
        <taxon>Bacteria</taxon>
        <taxon>Pseudomonadati</taxon>
        <taxon>Pseudomonadota</taxon>
        <taxon>Alphaproteobacteria</taxon>
        <taxon>Hyphomicrobiales</taxon>
        <taxon>Aurantimonadaceae</taxon>
        <taxon>Aureimonas</taxon>
    </lineage>
</organism>
<protein>
    <submittedName>
        <fullName evidence="3">Alcohol dehydrogenase zinc-binding domain protein</fullName>
    </submittedName>
</protein>
<evidence type="ECO:0000256" key="1">
    <source>
        <dbReference type="ARBA" id="ARBA00023002"/>
    </source>
</evidence>
<sequence>MLAINRRWPHRGGTLEALLTATPEDQPCPAPAADEIVARVEAVSICSSDIKIVRMGASHPLFADAAADIDTVLGHEVCLRVVAVGAQQAARFHPGQRLGLQPALRVAGKRRIIGMDLPGGFAQLLRLGPDALDGYVMDVPDTLPAAAIALLEPYGCVERAWRPNARTALQPGGRALIVSAEGSEGFDLADVPDWAEITCVGPAPAWLADRPARLVDTLEQLALAGESFDDILALGSVTAQCLTRLCALMANGALLLQARSDAAQGLSQLDPARIHYDQLAFLGTRERRIETAFEPVRQRYDARPGGVVLVHGAGGAMGRIHVHRLLQLEDGPATIIASSRKGKRLADLTADFGDLAARAGKRLVVTDTDSLADTVARLAPQGLSDAVVVAPDPGAVRQAAGWLGHGGLLAVFAGFPYGERLSIDLSRVALDGLRLTGSTGCSLADMEYVLARVSSGQLDLSANIAAVGGLDALPQALKAVADGSVSGKIVIYPQRPDLPLAPADGWTVAREAGLTG</sequence>
<dbReference type="InterPro" id="IPR011032">
    <property type="entry name" value="GroES-like_sf"/>
</dbReference>
<dbReference type="SUPFAM" id="SSF51735">
    <property type="entry name" value="NAD(P)-binding Rossmann-fold domains"/>
    <property type="match status" value="1"/>
</dbReference>
<feature type="domain" description="Alcohol dehydrogenase-like N-terminal" evidence="2">
    <location>
        <begin position="33"/>
        <end position="127"/>
    </location>
</feature>
<keyword evidence="1" id="KW-0560">Oxidoreductase</keyword>
<dbReference type="Gene3D" id="3.90.180.10">
    <property type="entry name" value="Medium-chain alcohol dehydrogenases, catalytic domain"/>
    <property type="match status" value="2"/>
</dbReference>
<dbReference type="PANTHER" id="PTHR43401">
    <property type="entry name" value="L-THREONINE 3-DEHYDROGENASE"/>
    <property type="match status" value="1"/>
</dbReference>